<evidence type="ECO:0000256" key="1">
    <source>
        <dbReference type="ARBA" id="ARBA00010396"/>
    </source>
</evidence>
<proteinExistence type="inferred from homology"/>
<organism evidence="5">
    <name type="scientific">marine metagenome</name>
    <dbReference type="NCBI Taxonomy" id="408172"/>
    <lineage>
        <taxon>unclassified sequences</taxon>
        <taxon>metagenomes</taxon>
        <taxon>ecological metagenomes</taxon>
    </lineage>
</organism>
<dbReference type="InterPro" id="IPR029063">
    <property type="entry name" value="SAM-dependent_MTases_sf"/>
</dbReference>
<feature type="non-terminal residue" evidence="5">
    <location>
        <position position="213"/>
    </location>
</feature>
<evidence type="ECO:0000256" key="4">
    <source>
        <dbReference type="ARBA" id="ARBA00022691"/>
    </source>
</evidence>
<accession>A0A382WQW4</accession>
<dbReference type="Gene3D" id="1.10.150.170">
    <property type="entry name" value="Putative methyltransferase TM0872, insert domain"/>
    <property type="match status" value="1"/>
</dbReference>
<protein>
    <recommendedName>
        <fullName evidence="6">16S rRNA (Cytosine(1402)-N(4))-methyltransferase</fullName>
    </recommendedName>
</protein>
<dbReference type="PANTHER" id="PTHR11265:SF0">
    <property type="entry name" value="12S RRNA N4-METHYLCYTIDINE METHYLTRANSFERASE"/>
    <property type="match status" value="1"/>
</dbReference>
<dbReference type="GO" id="GO:0070475">
    <property type="term" value="P:rRNA base methylation"/>
    <property type="evidence" value="ECO:0007669"/>
    <property type="project" value="TreeGrafter"/>
</dbReference>
<dbReference type="GO" id="GO:0071424">
    <property type="term" value="F:rRNA (cytosine-N4-)-methyltransferase activity"/>
    <property type="evidence" value="ECO:0007669"/>
    <property type="project" value="TreeGrafter"/>
</dbReference>
<dbReference type="PANTHER" id="PTHR11265">
    <property type="entry name" value="S-ADENOSYL-METHYLTRANSFERASE MRAW"/>
    <property type="match status" value="1"/>
</dbReference>
<sequence length="213" mass="23174">MDEVVEFHHEPVLVNEVLEALCPKSGGRYLDGTLGGGGHAESVLRASSPDGQLWGMDHDQSAIAAASSRLAAFGDRVKIKHGSYSSAAGWVAAQTLDGVLLDLGVSSPQLDIGQRGFSLQTEGPLDMRMDRTQSLTAAHVVNEWPEEDLADAIWRYGGERDSRRIARLIVETRASTILETTTQLSEVVKLAKRRGKFKKQPAVKVFQAIRIVV</sequence>
<dbReference type="AlphaFoldDB" id="A0A382WQW4"/>
<keyword evidence="3" id="KW-0808">Transferase</keyword>
<evidence type="ECO:0000256" key="3">
    <source>
        <dbReference type="ARBA" id="ARBA00022679"/>
    </source>
</evidence>
<dbReference type="InterPro" id="IPR002903">
    <property type="entry name" value="RsmH"/>
</dbReference>
<keyword evidence="4" id="KW-0949">S-adenosyl-L-methionine</keyword>
<gene>
    <name evidence="5" type="ORF">METZ01_LOCUS414101</name>
</gene>
<dbReference type="GO" id="GO:0005737">
    <property type="term" value="C:cytoplasm"/>
    <property type="evidence" value="ECO:0007669"/>
    <property type="project" value="TreeGrafter"/>
</dbReference>
<dbReference type="EMBL" id="UINC01161833">
    <property type="protein sequence ID" value="SVD61247.1"/>
    <property type="molecule type" value="Genomic_DNA"/>
</dbReference>
<keyword evidence="2" id="KW-0489">Methyltransferase</keyword>
<evidence type="ECO:0008006" key="6">
    <source>
        <dbReference type="Google" id="ProtNLM"/>
    </source>
</evidence>
<name>A0A382WQW4_9ZZZZ</name>
<reference evidence="5" key="1">
    <citation type="submission" date="2018-05" db="EMBL/GenBank/DDBJ databases">
        <authorList>
            <person name="Lanie J.A."/>
            <person name="Ng W.-L."/>
            <person name="Kazmierczak K.M."/>
            <person name="Andrzejewski T.M."/>
            <person name="Davidsen T.M."/>
            <person name="Wayne K.J."/>
            <person name="Tettelin H."/>
            <person name="Glass J.I."/>
            <person name="Rusch D."/>
            <person name="Podicherti R."/>
            <person name="Tsui H.-C.T."/>
            <person name="Winkler M.E."/>
        </authorList>
    </citation>
    <scope>NUCLEOTIDE SEQUENCE</scope>
</reference>
<comment type="similarity">
    <text evidence="1">Belongs to the methyltransferase superfamily. RsmH family.</text>
</comment>
<evidence type="ECO:0000313" key="5">
    <source>
        <dbReference type="EMBL" id="SVD61247.1"/>
    </source>
</evidence>
<dbReference type="SUPFAM" id="SSF53335">
    <property type="entry name" value="S-adenosyl-L-methionine-dependent methyltransferases"/>
    <property type="match status" value="1"/>
</dbReference>
<dbReference type="SUPFAM" id="SSF81799">
    <property type="entry name" value="Putative methyltransferase TM0872, insert domain"/>
    <property type="match status" value="1"/>
</dbReference>
<dbReference type="Gene3D" id="3.40.50.150">
    <property type="entry name" value="Vaccinia Virus protein VP39"/>
    <property type="match status" value="1"/>
</dbReference>
<dbReference type="Pfam" id="PF01795">
    <property type="entry name" value="Methyltransf_5"/>
    <property type="match status" value="1"/>
</dbReference>
<feature type="non-terminal residue" evidence="5">
    <location>
        <position position="1"/>
    </location>
</feature>
<dbReference type="NCBIfam" id="TIGR00006">
    <property type="entry name" value="16S rRNA (cytosine(1402)-N(4))-methyltransferase RsmH"/>
    <property type="match status" value="1"/>
</dbReference>
<dbReference type="InterPro" id="IPR023397">
    <property type="entry name" value="SAM-dep_MeTrfase_MraW_recog"/>
</dbReference>
<evidence type="ECO:0000256" key="2">
    <source>
        <dbReference type="ARBA" id="ARBA00022603"/>
    </source>
</evidence>